<gene>
    <name evidence="2" type="ORF">GN958_ATG16973</name>
</gene>
<evidence type="ECO:0000256" key="1">
    <source>
        <dbReference type="SAM" id="Phobius"/>
    </source>
</evidence>
<keyword evidence="1" id="KW-0472">Membrane</keyword>
<feature type="non-terminal residue" evidence="2">
    <location>
        <position position="1"/>
    </location>
</feature>
<keyword evidence="1" id="KW-0812">Transmembrane</keyword>
<keyword evidence="1" id="KW-1133">Transmembrane helix</keyword>
<name>A0A8S9TY93_PHYIN</name>
<protein>
    <submittedName>
        <fullName evidence="2">Uncharacterized protein</fullName>
    </submittedName>
</protein>
<evidence type="ECO:0000313" key="3">
    <source>
        <dbReference type="Proteomes" id="UP000704712"/>
    </source>
</evidence>
<comment type="caution">
    <text evidence="2">The sequence shown here is derived from an EMBL/GenBank/DDBJ whole genome shotgun (WGS) entry which is preliminary data.</text>
</comment>
<dbReference type="EMBL" id="JAACNO010002359">
    <property type="protein sequence ID" value="KAF4133636.1"/>
    <property type="molecule type" value="Genomic_DNA"/>
</dbReference>
<reference evidence="2" key="1">
    <citation type="submission" date="2020-03" db="EMBL/GenBank/DDBJ databases">
        <title>Hybrid Assembly of Korean Phytophthora infestans isolates.</title>
        <authorList>
            <person name="Prokchorchik M."/>
            <person name="Lee Y."/>
            <person name="Seo J."/>
            <person name="Cho J.-H."/>
            <person name="Park Y.-E."/>
            <person name="Jang D.-C."/>
            <person name="Im J.-S."/>
            <person name="Choi J.-G."/>
            <person name="Park H.-J."/>
            <person name="Lee G.-B."/>
            <person name="Lee Y.-G."/>
            <person name="Hong S.-Y."/>
            <person name="Cho K."/>
            <person name="Sohn K.H."/>
        </authorList>
    </citation>
    <scope>NUCLEOTIDE SEQUENCE</scope>
    <source>
        <strain evidence="2">KR_2_A2</strain>
    </source>
</reference>
<evidence type="ECO:0000313" key="2">
    <source>
        <dbReference type="EMBL" id="KAF4133636.1"/>
    </source>
</evidence>
<feature type="transmembrane region" description="Helical" evidence="1">
    <location>
        <begin position="43"/>
        <end position="64"/>
    </location>
</feature>
<sequence>VFLSFNDDAEWANPENSSRCLLTPNLKELADLVGSTVFDVQPWQSWGIFGACFYAVIINALRVLGHSAATLSDILPGATMLDYMHNITVKLVPSRVFQCDLTLHPSPPHCLQRSDALETFDWILYQMSKTKSLFSTTREKLQFDIDQPTYMEEYGSKISLRPDFLVN</sequence>
<accession>A0A8S9TY93</accession>
<dbReference type="Proteomes" id="UP000704712">
    <property type="component" value="Unassembled WGS sequence"/>
</dbReference>
<organism evidence="2 3">
    <name type="scientific">Phytophthora infestans</name>
    <name type="common">Potato late blight agent</name>
    <name type="synonym">Botrytis infestans</name>
    <dbReference type="NCBI Taxonomy" id="4787"/>
    <lineage>
        <taxon>Eukaryota</taxon>
        <taxon>Sar</taxon>
        <taxon>Stramenopiles</taxon>
        <taxon>Oomycota</taxon>
        <taxon>Peronosporomycetes</taxon>
        <taxon>Peronosporales</taxon>
        <taxon>Peronosporaceae</taxon>
        <taxon>Phytophthora</taxon>
    </lineage>
</organism>
<proteinExistence type="predicted"/>
<dbReference type="AlphaFoldDB" id="A0A8S9TY93"/>